<gene>
    <name evidence="1" type="ORF">V2J18_03480</name>
</gene>
<name>A0ABU8CY82_9GAMM</name>
<dbReference type="RefSeq" id="WP_141233446.1">
    <property type="nucleotide sequence ID" value="NZ_JBANDL010000002.1"/>
</dbReference>
<keyword evidence="2" id="KW-1185">Reference proteome</keyword>
<proteinExistence type="predicted"/>
<dbReference type="Proteomes" id="UP001387215">
    <property type="component" value="Unassembled WGS sequence"/>
</dbReference>
<evidence type="ECO:0000313" key="2">
    <source>
        <dbReference type="Proteomes" id="UP001387215"/>
    </source>
</evidence>
<dbReference type="EMBL" id="JBANDL010000002">
    <property type="protein sequence ID" value="MEI2453735.1"/>
    <property type="molecule type" value="Genomic_DNA"/>
</dbReference>
<reference evidence="1 2" key="1">
    <citation type="submission" date="2024-02" db="EMBL/GenBank/DDBJ databases">
        <title>Lysobacter Genome Sequencing and Mining.</title>
        <authorList>
            <person name="Bierman J."/>
            <person name="Walker M.C."/>
        </authorList>
    </citation>
    <scope>NUCLEOTIDE SEQUENCE [LARGE SCALE GENOMIC DNA]</scope>
    <source>
        <strain evidence="1 2">PB6250</strain>
    </source>
</reference>
<organism evidence="1 2">
    <name type="scientific">Lysobacter firmicutimachus</name>
    <dbReference type="NCBI Taxonomy" id="1792846"/>
    <lineage>
        <taxon>Bacteria</taxon>
        <taxon>Pseudomonadati</taxon>
        <taxon>Pseudomonadota</taxon>
        <taxon>Gammaproteobacteria</taxon>
        <taxon>Lysobacterales</taxon>
        <taxon>Lysobacteraceae</taxon>
        <taxon>Lysobacter</taxon>
    </lineage>
</organism>
<sequence length="88" mass="9958">MAKFLCKCLHVIGLVRTPAPEQYTMIPNVVLYDLVDRVEKKDMSGNALIAEVDRTGQDVIHCPKCGRVWIKGFDEVVYKAYVVEVDSE</sequence>
<evidence type="ECO:0000313" key="1">
    <source>
        <dbReference type="EMBL" id="MEI2453735.1"/>
    </source>
</evidence>
<protein>
    <submittedName>
        <fullName evidence="1">Uncharacterized protein</fullName>
    </submittedName>
</protein>
<comment type="caution">
    <text evidence="1">The sequence shown here is derived from an EMBL/GenBank/DDBJ whole genome shotgun (WGS) entry which is preliminary data.</text>
</comment>
<accession>A0ABU8CY82</accession>